<dbReference type="SMART" id="SM00886">
    <property type="entry name" value="Dabb"/>
    <property type="match status" value="1"/>
</dbReference>
<accession>A0A2W2C308</accession>
<dbReference type="Proteomes" id="UP000248764">
    <property type="component" value="Unassembled WGS sequence"/>
</dbReference>
<dbReference type="Gene3D" id="3.30.70.100">
    <property type="match status" value="1"/>
</dbReference>
<evidence type="ECO:0000259" key="1">
    <source>
        <dbReference type="PROSITE" id="PS51502"/>
    </source>
</evidence>
<dbReference type="InterPro" id="IPR013097">
    <property type="entry name" value="Dabb"/>
</dbReference>
<protein>
    <submittedName>
        <fullName evidence="2">Stress responsive alpha-beta barrel domain-containing protein</fullName>
    </submittedName>
</protein>
<feature type="domain" description="Stress-response A/B barrel" evidence="1">
    <location>
        <begin position="2"/>
        <end position="93"/>
    </location>
</feature>
<organism evidence="2 3">
    <name type="scientific">Jiangella anatolica</name>
    <dbReference type="NCBI Taxonomy" id="2670374"/>
    <lineage>
        <taxon>Bacteria</taxon>
        <taxon>Bacillati</taxon>
        <taxon>Actinomycetota</taxon>
        <taxon>Actinomycetes</taxon>
        <taxon>Jiangellales</taxon>
        <taxon>Jiangellaceae</taxon>
        <taxon>Jiangella</taxon>
    </lineage>
</organism>
<dbReference type="EMBL" id="POTW01000036">
    <property type="protein sequence ID" value="PZF82579.1"/>
    <property type="molecule type" value="Genomic_DNA"/>
</dbReference>
<dbReference type="RefSeq" id="WP_111255694.1">
    <property type="nucleotide sequence ID" value="NZ_POTW01000036.1"/>
</dbReference>
<evidence type="ECO:0000313" key="3">
    <source>
        <dbReference type="Proteomes" id="UP000248764"/>
    </source>
</evidence>
<comment type="caution">
    <text evidence="2">The sequence shown here is derived from an EMBL/GenBank/DDBJ whole genome shotgun (WGS) entry which is preliminary data.</text>
</comment>
<sequence>MIRHTVAFRLRHPAGSAQEQDFLRAALALADIPGVQRFEQLRQTSPKNEFTFGFSMEFADQAAYDGYNEHPVHVAFVADRWAGEVEDFLELDYEPIG</sequence>
<dbReference type="AlphaFoldDB" id="A0A2W2C308"/>
<evidence type="ECO:0000313" key="2">
    <source>
        <dbReference type="EMBL" id="PZF82579.1"/>
    </source>
</evidence>
<dbReference type="PROSITE" id="PS51502">
    <property type="entry name" value="S_R_A_B_BARREL"/>
    <property type="match status" value="1"/>
</dbReference>
<name>A0A2W2C308_9ACTN</name>
<gene>
    <name evidence="2" type="ORF">C1I92_16245</name>
</gene>
<proteinExistence type="predicted"/>
<dbReference type="InterPro" id="IPR011008">
    <property type="entry name" value="Dimeric_a/b-barrel"/>
</dbReference>
<keyword evidence="3" id="KW-1185">Reference proteome</keyword>
<reference evidence="2 3" key="1">
    <citation type="submission" date="2018-01" db="EMBL/GenBank/DDBJ databases">
        <title>Draft genome sequence of Jiangella sp. GTF31.</title>
        <authorList>
            <person name="Sahin N."/>
            <person name="Ay H."/>
            <person name="Saygin H."/>
        </authorList>
    </citation>
    <scope>NUCLEOTIDE SEQUENCE [LARGE SCALE GENOMIC DNA]</scope>
    <source>
        <strain evidence="2 3">GTF31</strain>
    </source>
</reference>
<dbReference type="SUPFAM" id="SSF54909">
    <property type="entry name" value="Dimeric alpha+beta barrel"/>
    <property type="match status" value="1"/>
</dbReference>
<dbReference type="Pfam" id="PF07876">
    <property type="entry name" value="Dabb"/>
    <property type="match status" value="1"/>
</dbReference>